<evidence type="ECO:0000313" key="2">
    <source>
        <dbReference type="EMBL" id="KAG2602891.1"/>
    </source>
</evidence>
<organism evidence="2 3">
    <name type="scientific">Panicum virgatum</name>
    <name type="common">Blackwell switchgrass</name>
    <dbReference type="NCBI Taxonomy" id="38727"/>
    <lineage>
        <taxon>Eukaryota</taxon>
        <taxon>Viridiplantae</taxon>
        <taxon>Streptophyta</taxon>
        <taxon>Embryophyta</taxon>
        <taxon>Tracheophyta</taxon>
        <taxon>Spermatophyta</taxon>
        <taxon>Magnoliopsida</taxon>
        <taxon>Liliopsida</taxon>
        <taxon>Poales</taxon>
        <taxon>Poaceae</taxon>
        <taxon>PACMAD clade</taxon>
        <taxon>Panicoideae</taxon>
        <taxon>Panicodae</taxon>
        <taxon>Paniceae</taxon>
        <taxon>Panicinae</taxon>
        <taxon>Panicum</taxon>
        <taxon>Panicum sect. Hiantes</taxon>
    </lineage>
</organism>
<accession>A0A8T0SW39</accession>
<evidence type="ECO:0000313" key="3">
    <source>
        <dbReference type="Proteomes" id="UP000823388"/>
    </source>
</evidence>
<protein>
    <submittedName>
        <fullName evidence="2">Uncharacterized protein</fullName>
    </submittedName>
</protein>
<comment type="caution">
    <text evidence="2">The sequence shown here is derived from an EMBL/GenBank/DDBJ whole genome shotgun (WGS) entry which is preliminary data.</text>
</comment>
<name>A0A8T0SW39_PANVG</name>
<feature type="compositionally biased region" description="Basic residues" evidence="1">
    <location>
        <begin position="71"/>
        <end position="82"/>
    </location>
</feature>
<keyword evidence="3" id="KW-1185">Reference proteome</keyword>
<gene>
    <name evidence="2" type="ORF">PVAP13_5KG718501</name>
</gene>
<reference evidence="2" key="1">
    <citation type="submission" date="2020-05" db="EMBL/GenBank/DDBJ databases">
        <title>WGS assembly of Panicum virgatum.</title>
        <authorList>
            <person name="Lovell J.T."/>
            <person name="Jenkins J."/>
            <person name="Shu S."/>
            <person name="Juenger T.E."/>
            <person name="Schmutz J."/>
        </authorList>
    </citation>
    <scope>NUCLEOTIDE SEQUENCE</scope>
    <source>
        <strain evidence="2">AP13</strain>
    </source>
</reference>
<dbReference type="AlphaFoldDB" id="A0A8T0SW39"/>
<dbReference type="Proteomes" id="UP000823388">
    <property type="component" value="Chromosome 5K"/>
</dbReference>
<dbReference type="EMBL" id="CM029045">
    <property type="protein sequence ID" value="KAG2602891.1"/>
    <property type="molecule type" value="Genomic_DNA"/>
</dbReference>
<feature type="region of interest" description="Disordered" evidence="1">
    <location>
        <begin position="64"/>
        <end position="89"/>
    </location>
</feature>
<proteinExistence type="predicted"/>
<sequence length="182" mass="19757">MPHERRVSRTPTPCSRRYCALGPTCSCPATPSHRVTCSPAPPIWRRHGRHVRPRRVPLRAARLGAGAGRRGPTHGRPRRHPPRALGLRPASPSARCYGAWAVVTGATDGIGCGRARPPPSCFLSPRQLPSPSLHGRGRWGTRARRGLVRRRRGCGRDHARALELGVHSRVRRASASMGGGQG</sequence>
<evidence type="ECO:0000256" key="1">
    <source>
        <dbReference type="SAM" id="MobiDB-lite"/>
    </source>
</evidence>